<evidence type="ECO:0000256" key="2">
    <source>
        <dbReference type="ARBA" id="ARBA00022748"/>
    </source>
</evidence>
<evidence type="ECO:0000313" key="7">
    <source>
        <dbReference type="Proteomes" id="UP000027451"/>
    </source>
</evidence>
<dbReference type="EMBL" id="JFHD01000050">
    <property type="protein sequence ID" value="KDR25267.1"/>
    <property type="molecule type" value="Genomic_DNA"/>
</dbReference>
<dbReference type="GO" id="GO:0030313">
    <property type="term" value="C:cell envelope"/>
    <property type="evidence" value="ECO:0007669"/>
    <property type="project" value="UniProtKB-SubCell"/>
</dbReference>
<dbReference type="InterPro" id="IPR017937">
    <property type="entry name" value="Thioredoxin_CS"/>
</dbReference>
<dbReference type="InterPro" id="IPR006530">
    <property type="entry name" value="YD"/>
</dbReference>
<dbReference type="PANTHER" id="PTHR42852">
    <property type="entry name" value="THIOL:DISULFIDE INTERCHANGE PROTEIN DSBE"/>
    <property type="match status" value="1"/>
</dbReference>
<dbReference type="InterPro" id="IPR050553">
    <property type="entry name" value="Thioredoxin_ResA/DsbE_sf"/>
</dbReference>
<dbReference type="InterPro" id="IPR013766">
    <property type="entry name" value="Thioredoxin_domain"/>
</dbReference>
<keyword evidence="4" id="KW-0472">Membrane</keyword>
<dbReference type="GO" id="GO:0017004">
    <property type="term" value="P:cytochrome complex assembly"/>
    <property type="evidence" value="ECO:0007669"/>
    <property type="project" value="UniProtKB-KW"/>
</dbReference>
<feature type="transmembrane region" description="Helical" evidence="4">
    <location>
        <begin position="102"/>
        <end position="122"/>
    </location>
</feature>
<sequence>MQIGHLVIPLPPLIFLLAVFAALSVAGVLGPGRATAEADVAIVICVGLLVARLAFVARYVSDYGDLLQVLDVQDLGFDAPAGLLGSFLILAWRLTRKDARRLPVIVALLAGTVVYGSGQVLASQMVQPDLPRATLPTTTDTTEIIQISGKPTVINVWATWCPPCQAELPVFAQMQREMPGVNFIFLNEDIDTSGVRPYLEARDIRLDHSLHDPRGNLATRLSVRGYPTTLFYDRSGRLVAEHLGPFSQATLSDALKHLFPK</sequence>
<dbReference type="OrthoDB" id="9811352at2"/>
<evidence type="ECO:0000256" key="1">
    <source>
        <dbReference type="ARBA" id="ARBA00004196"/>
    </source>
</evidence>
<keyword evidence="4" id="KW-1133">Transmembrane helix</keyword>
<gene>
    <name evidence="6" type="ORF">BG60_30335</name>
</gene>
<evidence type="ECO:0000313" key="6">
    <source>
        <dbReference type="EMBL" id="KDR25267.1"/>
    </source>
</evidence>
<dbReference type="InterPro" id="IPR013740">
    <property type="entry name" value="Redoxin"/>
</dbReference>
<feature type="transmembrane region" description="Helical" evidence="4">
    <location>
        <begin position="6"/>
        <end position="28"/>
    </location>
</feature>
<keyword evidence="2" id="KW-0201">Cytochrome c-type biogenesis</keyword>
<dbReference type="Proteomes" id="UP000027451">
    <property type="component" value="Unassembled WGS sequence"/>
</dbReference>
<dbReference type="RefSeq" id="WP_008344672.1">
    <property type="nucleotide sequence ID" value="NZ_JFHD01000050.1"/>
</dbReference>
<dbReference type="PANTHER" id="PTHR42852:SF18">
    <property type="entry name" value="CHROMOSOME UNDETERMINED SCAFFOLD_47, WHOLE GENOME SHOTGUN SEQUENCE"/>
    <property type="match status" value="1"/>
</dbReference>
<evidence type="ECO:0000256" key="4">
    <source>
        <dbReference type="SAM" id="Phobius"/>
    </source>
</evidence>
<accession>A0A656QD55</accession>
<feature type="transmembrane region" description="Helical" evidence="4">
    <location>
        <begin position="79"/>
        <end position="95"/>
    </location>
</feature>
<keyword evidence="4" id="KW-0812">Transmembrane</keyword>
<dbReference type="PROSITE" id="PS51352">
    <property type="entry name" value="THIOREDOXIN_2"/>
    <property type="match status" value="1"/>
</dbReference>
<dbReference type="SUPFAM" id="SSF52833">
    <property type="entry name" value="Thioredoxin-like"/>
    <property type="match status" value="1"/>
</dbReference>
<feature type="domain" description="Thioredoxin" evidence="5">
    <location>
        <begin position="124"/>
        <end position="260"/>
    </location>
</feature>
<dbReference type="Pfam" id="PF08534">
    <property type="entry name" value="Redoxin"/>
    <property type="match status" value="1"/>
</dbReference>
<feature type="transmembrane region" description="Helical" evidence="4">
    <location>
        <begin position="40"/>
        <end position="59"/>
    </location>
</feature>
<dbReference type="Gene3D" id="3.40.30.10">
    <property type="entry name" value="Glutaredoxin"/>
    <property type="match status" value="1"/>
</dbReference>
<dbReference type="PROSITE" id="PS00194">
    <property type="entry name" value="THIOREDOXIN_1"/>
    <property type="match status" value="1"/>
</dbReference>
<dbReference type="CDD" id="cd02966">
    <property type="entry name" value="TlpA_like_family"/>
    <property type="match status" value="1"/>
</dbReference>
<keyword evidence="3" id="KW-0676">Redox-active center</keyword>
<proteinExistence type="predicted"/>
<comment type="subcellular location">
    <subcellularLocation>
        <location evidence="1">Cell envelope</location>
    </subcellularLocation>
</comment>
<comment type="caution">
    <text evidence="6">The sequence shown here is derived from an EMBL/GenBank/DDBJ whole genome shotgun (WGS) entry which is preliminary data.</text>
</comment>
<reference evidence="6 7" key="1">
    <citation type="submission" date="2014-03" db="EMBL/GenBank/DDBJ databases">
        <title>Draft Genome Sequences of Four Burkholderia Strains.</title>
        <authorList>
            <person name="Liu X.Y."/>
            <person name="Li C.X."/>
            <person name="Xu J.H."/>
        </authorList>
    </citation>
    <scope>NUCLEOTIDE SEQUENCE [LARGE SCALE GENOMIC DNA]</scope>
    <source>
        <strain evidence="6 7">OP-1</strain>
    </source>
</reference>
<protein>
    <submittedName>
        <fullName evidence="6">Thiol:disulfide interchange protein</fullName>
    </submittedName>
</protein>
<dbReference type="GO" id="GO:0015036">
    <property type="term" value="F:disulfide oxidoreductase activity"/>
    <property type="evidence" value="ECO:0007669"/>
    <property type="project" value="UniProtKB-ARBA"/>
</dbReference>
<name>A0A656QD55_9BURK</name>
<keyword evidence="7" id="KW-1185">Reference proteome</keyword>
<evidence type="ECO:0000256" key="3">
    <source>
        <dbReference type="ARBA" id="ARBA00023284"/>
    </source>
</evidence>
<dbReference type="NCBIfam" id="TIGR01643">
    <property type="entry name" value="YD_repeat_2x"/>
    <property type="match status" value="1"/>
</dbReference>
<organism evidence="6 7">
    <name type="scientific">Caballeronia zhejiangensis</name>
    <dbReference type="NCBI Taxonomy" id="871203"/>
    <lineage>
        <taxon>Bacteria</taxon>
        <taxon>Pseudomonadati</taxon>
        <taxon>Pseudomonadota</taxon>
        <taxon>Betaproteobacteria</taxon>
        <taxon>Burkholderiales</taxon>
        <taxon>Burkholderiaceae</taxon>
        <taxon>Caballeronia</taxon>
    </lineage>
</organism>
<evidence type="ECO:0000259" key="5">
    <source>
        <dbReference type="PROSITE" id="PS51352"/>
    </source>
</evidence>
<dbReference type="InterPro" id="IPR036249">
    <property type="entry name" value="Thioredoxin-like_sf"/>
</dbReference>
<dbReference type="AlphaFoldDB" id="A0A656QD55"/>